<gene>
    <name evidence="2" type="ORF">I6L55_08215</name>
</gene>
<proteinExistence type="predicted"/>
<sequence length="148" mass="16324">MIEGICQQKKWRRKVRSGELIPWDTTGSTELREAAHAKARMLCASCPVLEACEAYLSDMERAGISVAGVVAGRYSDLALSATPSRKIKKLPEEDAVERQATCRGCGQRMWPQFATPDLIAQTPAPQHCGEGLCENCHPHLSRTNRTTK</sequence>
<evidence type="ECO:0000313" key="3">
    <source>
        <dbReference type="Proteomes" id="UP000683520"/>
    </source>
</evidence>
<accession>A0ABX8KTS9</accession>
<evidence type="ECO:0000313" key="2">
    <source>
        <dbReference type="EMBL" id="QXB17877.1"/>
    </source>
</evidence>
<dbReference type="Proteomes" id="UP000683520">
    <property type="component" value="Chromosome"/>
</dbReference>
<dbReference type="InterPro" id="IPR034768">
    <property type="entry name" value="4FE4S_WBL"/>
</dbReference>
<dbReference type="PROSITE" id="PS51674">
    <property type="entry name" value="4FE4S_WBL"/>
    <property type="match status" value="1"/>
</dbReference>
<organism evidence="2 3">
    <name type="scientific">Corynebacterium coyleae</name>
    <dbReference type="NCBI Taxonomy" id="53374"/>
    <lineage>
        <taxon>Bacteria</taxon>
        <taxon>Bacillati</taxon>
        <taxon>Actinomycetota</taxon>
        <taxon>Actinomycetes</taxon>
        <taxon>Mycobacteriales</taxon>
        <taxon>Corynebacteriaceae</taxon>
        <taxon>Corynebacterium</taxon>
    </lineage>
</organism>
<dbReference type="RefSeq" id="WP_092101741.1">
    <property type="nucleotide sequence ID" value="NZ_CP047198.1"/>
</dbReference>
<evidence type="ECO:0000259" key="1">
    <source>
        <dbReference type="PROSITE" id="PS51674"/>
    </source>
</evidence>
<keyword evidence="3" id="KW-1185">Reference proteome</keyword>
<dbReference type="GeneID" id="92750161"/>
<protein>
    <recommendedName>
        <fullName evidence="1">4Fe-4S Wbl-type domain-containing protein</fullName>
    </recommendedName>
</protein>
<dbReference type="EMBL" id="CP077302">
    <property type="protein sequence ID" value="QXB17877.1"/>
    <property type="molecule type" value="Genomic_DNA"/>
</dbReference>
<name>A0ABX8KTS9_9CORY</name>
<reference evidence="2 3" key="1">
    <citation type="submission" date="2021-06" db="EMBL/GenBank/DDBJ databases">
        <title>FDA dAtabase for Regulatory Grade micrObial Sequences (FDA-ARGOS): Supporting development and validation of Infectious Disease Dx tests.</title>
        <authorList>
            <person name="Sproer C."/>
            <person name="Gronow S."/>
            <person name="Severitt S."/>
            <person name="Schroder I."/>
            <person name="Tallon L."/>
            <person name="Sadzewicz L."/>
            <person name="Zhao X."/>
            <person name="Boylan J."/>
            <person name="Ott S."/>
            <person name="Bowen H."/>
            <person name="Vavikolanu K."/>
            <person name="Mehta A."/>
            <person name="Aluvathingal J."/>
            <person name="Nadendla S."/>
            <person name="Lowell S."/>
            <person name="Myers T."/>
            <person name="Yan Y."/>
        </authorList>
    </citation>
    <scope>NUCLEOTIDE SEQUENCE [LARGE SCALE GENOMIC DNA]</scope>
    <source>
        <strain evidence="2 3">FDAARGOS 1425</strain>
    </source>
</reference>
<feature type="domain" description="4Fe-4S Wbl-type" evidence="1">
    <location>
        <begin position="14"/>
        <end position="80"/>
    </location>
</feature>